<evidence type="ECO:0000313" key="2">
    <source>
        <dbReference type="Proteomes" id="UP000239504"/>
    </source>
</evidence>
<dbReference type="InterPro" id="IPR007263">
    <property type="entry name" value="DCC1-like"/>
</dbReference>
<protein>
    <submittedName>
        <fullName evidence="1">Thiol-disulfide oxidoreductase DCC family protein</fullName>
    </submittedName>
</protein>
<evidence type="ECO:0000313" key="1">
    <source>
        <dbReference type="EMBL" id="PQA88061.1"/>
    </source>
</evidence>
<accession>A0A2S7K6G2</accession>
<dbReference type="Pfam" id="PF04134">
    <property type="entry name" value="DCC1-like"/>
    <property type="match status" value="1"/>
</dbReference>
<dbReference type="PANTHER" id="PTHR33639">
    <property type="entry name" value="THIOL-DISULFIDE OXIDOREDUCTASE DCC"/>
    <property type="match status" value="1"/>
</dbReference>
<dbReference type="AlphaFoldDB" id="A0A2S7K6G2"/>
<dbReference type="OrthoDB" id="9785438at2"/>
<keyword evidence="2" id="KW-1185">Reference proteome</keyword>
<dbReference type="GO" id="GO:0015035">
    <property type="term" value="F:protein-disulfide reductase activity"/>
    <property type="evidence" value="ECO:0007669"/>
    <property type="project" value="InterPro"/>
</dbReference>
<dbReference type="InterPro" id="IPR052927">
    <property type="entry name" value="DCC_oxidoreductase"/>
</dbReference>
<proteinExistence type="predicted"/>
<dbReference type="EMBL" id="PJCH01000005">
    <property type="protein sequence ID" value="PQA88061.1"/>
    <property type="molecule type" value="Genomic_DNA"/>
</dbReference>
<sequence length="161" mass="18655">MRCALSSWPGAIRTRSKRSGLADDCIYLFDGHCVLCSRGVRYVLKYERSPELRFVAIQSEEGRRLAEANGVDPERPHTFLYVENGAALQRSDAVFALARKIGGPVRRFLFLRRLPRPVRDFFYDRIARNRYALFGRMKECYLPAPETRARFTLPEIPQRQA</sequence>
<dbReference type="Proteomes" id="UP000239504">
    <property type="component" value="Unassembled WGS sequence"/>
</dbReference>
<organism evidence="1 2">
    <name type="scientific">Hyphococcus luteus</name>
    <dbReference type="NCBI Taxonomy" id="2058213"/>
    <lineage>
        <taxon>Bacteria</taxon>
        <taxon>Pseudomonadati</taxon>
        <taxon>Pseudomonadota</taxon>
        <taxon>Alphaproteobacteria</taxon>
        <taxon>Parvularculales</taxon>
        <taxon>Parvularculaceae</taxon>
        <taxon>Hyphococcus</taxon>
    </lineage>
</organism>
<gene>
    <name evidence="1" type="ORF">CW354_06960</name>
</gene>
<dbReference type="PANTHER" id="PTHR33639:SF2">
    <property type="entry name" value="DUF393 DOMAIN-CONTAINING PROTEIN"/>
    <property type="match status" value="1"/>
</dbReference>
<reference evidence="1 2" key="1">
    <citation type="submission" date="2017-12" db="EMBL/GenBank/DDBJ databases">
        <authorList>
            <person name="Hurst M.R.H."/>
        </authorList>
    </citation>
    <scope>NUCLEOTIDE SEQUENCE [LARGE SCALE GENOMIC DNA]</scope>
    <source>
        <strain evidence="1 2">SY-3-19</strain>
    </source>
</reference>
<comment type="caution">
    <text evidence="1">The sequence shown here is derived from an EMBL/GenBank/DDBJ whole genome shotgun (WGS) entry which is preliminary data.</text>
</comment>
<name>A0A2S7K6G2_9PROT</name>